<keyword evidence="2" id="KW-1185">Reference proteome</keyword>
<name>A0A8J5NCG3_HOMAM</name>
<evidence type="ECO:0000313" key="1">
    <source>
        <dbReference type="EMBL" id="KAG7177023.1"/>
    </source>
</evidence>
<protein>
    <submittedName>
        <fullName evidence="1">Uncharacterized protein</fullName>
    </submittedName>
</protein>
<sequence>MMDLLLLLGNWILPLVCSTTRLALRVLLIQTVTQLQRRWRLQRKENLLSDRCCANLRKFDSVLYYYDRV</sequence>
<organism evidence="1 2">
    <name type="scientific">Homarus americanus</name>
    <name type="common">American lobster</name>
    <dbReference type="NCBI Taxonomy" id="6706"/>
    <lineage>
        <taxon>Eukaryota</taxon>
        <taxon>Metazoa</taxon>
        <taxon>Ecdysozoa</taxon>
        <taxon>Arthropoda</taxon>
        <taxon>Crustacea</taxon>
        <taxon>Multicrustacea</taxon>
        <taxon>Malacostraca</taxon>
        <taxon>Eumalacostraca</taxon>
        <taxon>Eucarida</taxon>
        <taxon>Decapoda</taxon>
        <taxon>Pleocyemata</taxon>
        <taxon>Astacidea</taxon>
        <taxon>Nephropoidea</taxon>
        <taxon>Nephropidae</taxon>
        <taxon>Homarus</taxon>
    </lineage>
</organism>
<reference evidence="1" key="1">
    <citation type="journal article" date="2021" name="Sci. Adv.">
        <title>The American lobster genome reveals insights on longevity, neural, and immune adaptations.</title>
        <authorList>
            <person name="Polinski J.M."/>
            <person name="Zimin A.V."/>
            <person name="Clark K.F."/>
            <person name="Kohn A.B."/>
            <person name="Sadowski N."/>
            <person name="Timp W."/>
            <person name="Ptitsyn A."/>
            <person name="Khanna P."/>
            <person name="Romanova D.Y."/>
            <person name="Williams P."/>
            <person name="Greenwood S.J."/>
            <person name="Moroz L.L."/>
            <person name="Walt D.R."/>
            <person name="Bodnar A.G."/>
        </authorList>
    </citation>
    <scope>NUCLEOTIDE SEQUENCE</scope>
    <source>
        <strain evidence="1">GMGI-L3</strain>
    </source>
</reference>
<accession>A0A8J5NCG3</accession>
<evidence type="ECO:0000313" key="2">
    <source>
        <dbReference type="Proteomes" id="UP000747542"/>
    </source>
</evidence>
<dbReference type="EMBL" id="JAHLQT010002534">
    <property type="protein sequence ID" value="KAG7177023.1"/>
    <property type="molecule type" value="Genomic_DNA"/>
</dbReference>
<dbReference type="AlphaFoldDB" id="A0A8J5NCG3"/>
<comment type="caution">
    <text evidence="1">The sequence shown here is derived from an EMBL/GenBank/DDBJ whole genome shotgun (WGS) entry which is preliminary data.</text>
</comment>
<dbReference type="Proteomes" id="UP000747542">
    <property type="component" value="Unassembled WGS sequence"/>
</dbReference>
<proteinExistence type="predicted"/>
<gene>
    <name evidence="1" type="ORF">Hamer_G000242</name>
</gene>